<evidence type="ECO:0000256" key="6">
    <source>
        <dbReference type="ARBA" id="ARBA00022792"/>
    </source>
</evidence>
<protein>
    <recommendedName>
        <fullName evidence="4 13">MICOS complex subunit MIC60</fullName>
    </recommendedName>
    <alternativeName>
        <fullName evidence="13">Mitofilin</fullName>
    </alternativeName>
</protein>
<keyword evidence="6 13" id="KW-0999">Mitochondrion inner membrane</keyword>
<evidence type="ECO:0000313" key="17">
    <source>
        <dbReference type="Proteomes" id="UP001583172"/>
    </source>
</evidence>
<comment type="similarity">
    <text evidence="2 13">Belongs to the MICOS complex subunit Mic60 family.</text>
</comment>
<comment type="function">
    <text evidence="12">Component of the MICOS complex, a large protein complex of the mitochondrial inner membrane that plays crucial roles in the maintenance of crista junctions, inner membrane architecture, and formation of contact sites to the outer membrane. Plays a role in keeping cristae membranes connected to the inner boundary membrane. Also promotes protein import via the mitochondrial intermembrane space assembly (MIA) pathway.</text>
</comment>
<evidence type="ECO:0000256" key="1">
    <source>
        <dbReference type="ARBA" id="ARBA00004434"/>
    </source>
</evidence>
<feature type="transmembrane region" description="Helical" evidence="13">
    <location>
        <begin position="87"/>
        <end position="108"/>
    </location>
</feature>
<evidence type="ECO:0000256" key="13">
    <source>
        <dbReference type="RuleBase" id="RU363000"/>
    </source>
</evidence>
<evidence type="ECO:0000256" key="9">
    <source>
        <dbReference type="ARBA" id="ARBA00023054"/>
    </source>
</evidence>
<feature type="compositionally biased region" description="Basic and acidic residues" evidence="15">
    <location>
        <begin position="235"/>
        <end position="244"/>
    </location>
</feature>
<dbReference type="Pfam" id="PF09731">
    <property type="entry name" value="Mitofilin"/>
    <property type="match status" value="1"/>
</dbReference>
<evidence type="ECO:0000256" key="7">
    <source>
        <dbReference type="ARBA" id="ARBA00022946"/>
    </source>
</evidence>
<evidence type="ECO:0000256" key="10">
    <source>
        <dbReference type="ARBA" id="ARBA00023128"/>
    </source>
</evidence>
<evidence type="ECO:0000256" key="5">
    <source>
        <dbReference type="ARBA" id="ARBA00022692"/>
    </source>
</evidence>
<comment type="subunit">
    <text evidence="3 13">Component of the mitochondrial contact site and cristae organizing system (MICOS) complex.</text>
</comment>
<accession>A0ABR3V7U2</accession>
<reference evidence="16 17" key="1">
    <citation type="journal article" date="2024" name="Commun. Biol.">
        <title>Comparative genomic analysis of thermophilic fungi reveals convergent evolutionary adaptations and gene losses.</title>
        <authorList>
            <person name="Steindorff A.S."/>
            <person name="Aguilar-Pontes M.V."/>
            <person name="Robinson A.J."/>
            <person name="Andreopoulos B."/>
            <person name="LaButti K."/>
            <person name="Kuo A."/>
            <person name="Mondo S."/>
            <person name="Riley R."/>
            <person name="Otillar R."/>
            <person name="Haridas S."/>
            <person name="Lipzen A."/>
            <person name="Grimwood J."/>
            <person name="Schmutz J."/>
            <person name="Clum A."/>
            <person name="Reid I.D."/>
            <person name="Moisan M.C."/>
            <person name="Butler G."/>
            <person name="Nguyen T.T.M."/>
            <person name="Dewar K."/>
            <person name="Conant G."/>
            <person name="Drula E."/>
            <person name="Henrissat B."/>
            <person name="Hansel C."/>
            <person name="Singer S."/>
            <person name="Hutchinson M.I."/>
            <person name="de Vries R.P."/>
            <person name="Natvig D.O."/>
            <person name="Powell A.J."/>
            <person name="Tsang A."/>
            <person name="Grigoriev I.V."/>
        </authorList>
    </citation>
    <scope>NUCLEOTIDE SEQUENCE [LARGE SCALE GENOMIC DNA]</scope>
    <source>
        <strain evidence="16 17">CBS 620.91</strain>
    </source>
</reference>
<keyword evidence="17" id="KW-1185">Reference proteome</keyword>
<feature type="region of interest" description="Disordered" evidence="15">
    <location>
        <begin position="276"/>
        <end position="304"/>
    </location>
</feature>
<feature type="region of interest" description="Disordered" evidence="15">
    <location>
        <begin position="205"/>
        <end position="264"/>
    </location>
</feature>
<evidence type="ECO:0000256" key="15">
    <source>
        <dbReference type="SAM" id="MobiDB-lite"/>
    </source>
</evidence>
<evidence type="ECO:0000256" key="2">
    <source>
        <dbReference type="ARBA" id="ARBA00010877"/>
    </source>
</evidence>
<evidence type="ECO:0000256" key="4">
    <source>
        <dbReference type="ARBA" id="ARBA00018116"/>
    </source>
</evidence>
<name>A0ABR3V7U2_HUMIN</name>
<comment type="caution">
    <text evidence="16">The sequence shown here is derived from an EMBL/GenBank/DDBJ whole genome shotgun (WGS) entry which is preliminary data.</text>
</comment>
<organism evidence="16 17">
    <name type="scientific">Humicola insolens</name>
    <name type="common">Soft-rot fungus</name>
    <dbReference type="NCBI Taxonomy" id="85995"/>
    <lineage>
        <taxon>Eukaryota</taxon>
        <taxon>Fungi</taxon>
        <taxon>Dikarya</taxon>
        <taxon>Ascomycota</taxon>
        <taxon>Pezizomycotina</taxon>
        <taxon>Sordariomycetes</taxon>
        <taxon>Sordariomycetidae</taxon>
        <taxon>Sordariales</taxon>
        <taxon>Chaetomiaceae</taxon>
        <taxon>Mycothermus</taxon>
    </lineage>
</organism>
<keyword evidence="5 13" id="KW-0812">Transmembrane</keyword>
<dbReference type="EMBL" id="JAZGSY010000259">
    <property type="protein sequence ID" value="KAL1837829.1"/>
    <property type="molecule type" value="Genomic_DNA"/>
</dbReference>
<evidence type="ECO:0000256" key="14">
    <source>
        <dbReference type="SAM" id="Coils"/>
    </source>
</evidence>
<feature type="compositionally biased region" description="Pro residues" evidence="15">
    <location>
        <begin position="67"/>
        <end position="76"/>
    </location>
</feature>
<keyword evidence="9 14" id="KW-0175">Coiled coil</keyword>
<comment type="subcellular location">
    <subcellularLocation>
        <location evidence="1 13">Mitochondrion inner membrane</location>
        <topology evidence="1 13">Single-pass membrane protein</topology>
    </subcellularLocation>
</comment>
<feature type="compositionally biased region" description="Low complexity" evidence="15">
    <location>
        <begin position="245"/>
        <end position="255"/>
    </location>
</feature>
<sequence>MLRTSLRSVRAVAPGRQWQVSRRAVLSGQRFYAANNKPDEPKLPPTTPSTAPVTPPTASSTVATKPVTPPPAPTPPPRRKKGFFRRLRNYLLTLTFLGALAFGGGVWYSRINDSFHDFFTEYVPYGEEAVLYLEELDFKKRFPDAAVRATGRRPDAEQVKIPAQSGASWRVADGSEISGRQHSAVQKSAAAKVAAQPKEVPVVAEAKQETAKLPAAESKPEEKKPSRANKKKKAVEKAEPKPAEPTETAAAEKPATPQPVAEKAVVPAASAAAAAAASAGWRPPEVDEPSRWPPASPIDPLTVPDAADPVVQDLVRMLNDLVTVINHDGAAERYGPAIGKAKAEIGRVGGKIRDLKAQAEREVAQQVKQRVDEFDKAANQLVARLEGALAAQEQQFRREFEQEMERLRQSYESKAKLVQERERRLAEERLGNQLLEQAVQLQRQFAQDIRKHVEEERGARLGRLRELAKAVEDLEKLTAGWGNVVDANLRAQQLHVAVEAVRASLDDARHPRPFVRELVALKEIAAHDPVIDAAVASIPPSAYQRGVSTPAELIDRFRRVASEVRKAALLPDDAGVASHASSYVLSKVLFRKQGLAAGDDVESILTRTQTLLEEGFGG</sequence>
<keyword evidence="8 13" id="KW-1133">Transmembrane helix</keyword>
<dbReference type="InterPro" id="IPR019133">
    <property type="entry name" value="MIC60"/>
</dbReference>
<evidence type="ECO:0000256" key="11">
    <source>
        <dbReference type="ARBA" id="ARBA00023136"/>
    </source>
</evidence>
<dbReference type="PANTHER" id="PTHR15415:SF7">
    <property type="entry name" value="MICOS COMPLEX SUBUNIT MIC60"/>
    <property type="match status" value="1"/>
</dbReference>
<gene>
    <name evidence="16" type="ORF">VTJ49DRAFT_3357</name>
</gene>
<evidence type="ECO:0000256" key="12">
    <source>
        <dbReference type="ARBA" id="ARBA00025571"/>
    </source>
</evidence>
<evidence type="ECO:0000256" key="3">
    <source>
        <dbReference type="ARBA" id="ARBA00011875"/>
    </source>
</evidence>
<feature type="region of interest" description="Disordered" evidence="15">
    <location>
        <begin position="31"/>
        <end position="81"/>
    </location>
</feature>
<evidence type="ECO:0000256" key="8">
    <source>
        <dbReference type="ARBA" id="ARBA00022989"/>
    </source>
</evidence>
<keyword evidence="11 13" id="KW-0472">Membrane</keyword>
<feature type="coiled-coil region" evidence="14">
    <location>
        <begin position="364"/>
        <end position="428"/>
    </location>
</feature>
<feature type="compositionally biased region" description="Low complexity" evidence="15">
    <location>
        <begin position="48"/>
        <end position="66"/>
    </location>
</feature>
<evidence type="ECO:0000313" key="16">
    <source>
        <dbReference type="EMBL" id="KAL1837829.1"/>
    </source>
</evidence>
<proteinExistence type="inferred from homology"/>
<keyword evidence="10 13" id="KW-0496">Mitochondrion</keyword>
<keyword evidence="7" id="KW-0809">Transit peptide</keyword>
<dbReference type="Proteomes" id="UP001583172">
    <property type="component" value="Unassembled WGS sequence"/>
</dbReference>
<dbReference type="PANTHER" id="PTHR15415">
    <property type="entry name" value="MITOFILIN"/>
    <property type="match status" value="1"/>
</dbReference>